<dbReference type="Pfam" id="PF00415">
    <property type="entry name" value="RCC1"/>
    <property type="match status" value="1"/>
</dbReference>
<dbReference type="PANTHER" id="PTHR22872">
    <property type="entry name" value="BTK-BINDING PROTEIN-RELATED"/>
    <property type="match status" value="1"/>
</dbReference>
<dbReference type="InterPro" id="IPR051625">
    <property type="entry name" value="Signaling_Regulatory_Domain"/>
</dbReference>
<comment type="caution">
    <text evidence="4">The sequence shown here is derived from an EMBL/GenBank/DDBJ whole genome shotgun (WGS) entry which is preliminary data.</text>
</comment>
<proteinExistence type="predicted"/>
<dbReference type="Gene3D" id="2.130.10.30">
    <property type="entry name" value="Regulator of chromosome condensation 1/beta-lactamase-inhibitor protein II"/>
    <property type="match status" value="1"/>
</dbReference>
<feature type="compositionally biased region" description="Low complexity" evidence="3">
    <location>
        <begin position="282"/>
        <end position="293"/>
    </location>
</feature>
<evidence type="ECO:0000313" key="5">
    <source>
        <dbReference type="Proteomes" id="UP000816034"/>
    </source>
</evidence>
<feature type="repeat" description="RCC1" evidence="2">
    <location>
        <begin position="369"/>
        <end position="421"/>
    </location>
</feature>
<feature type="region of interest" description="Disordered" evidence="3">
    <location>
        <begin position="1"/>
        <end position="88"/>
    </location>
</feature>
<dbReference type="InterPro" id="IPR000408">
    <property type="entry name" value="Reg_chr_condens"/>
</dbReference>
<evidence type="ECO:0000256" key="1">
    <source>
        <dbReference type="ARBA" id="ARBA00022737"/>
    </source>
</evidence>
<reference evidence="4 5" key="1">
    <citation type="journal article" date="2018" name="BMC Genomics">
        <title>The genome of Naegleria lovaniensis, the basis for a comparative approach to unravel pathogenicity factors of the human pathogenic amoeba N. fowleri.</title>
        <authorList>
            <person name="Liechti N."/>
            <person name="Schurch N."/>
            <person name="Bruggmann R."/>
            <person name="Wittwer M."/>
        </authorList>
    </citation>
    <scope>NUCLEOTIDE SEQUENCE [LARGE SCALE GENOMIC DNA]</scope>
    <source>
        <strain evidence="4 5">ATCC 30569</strain>
    </source>
</reference>
<keyword evidence="5" id="KW-1185">Reference proteome</keyword>
<organism evidence="4 5">
    <name type="scientific">Naegleria lovaniensis</name>
    <name type="common">Amoeba</name>
    <dbReference type="NCBI Taxonomy" id="51637"/>
    <lineage>
        <taxon>Eukaryota</taxon>
        <taxon>Discoba</taxon>
        <taxon>Heterolobosea</taxon>
        <taxon>Tetramitia</taxon>
        <taxon>Eutetramitia</taxon>
        <taxon>Vahlkampfiidae</taxon>
        <taxon>Naegleria</taxon>
    </lineage>
</organism>
<feature type="compositionally biased region" description="Polar residues" evidence="3">
    <location>
        <begin position="78"/>
        <end position="88"/>
    </location>
</feature>
<feature type="region of interest" description="Disordered" evidence="3">
    <location>
        <begin position="1130"/>
        <end position="1151"/>
    </location>
</feature>
<dbReference type="EMBL" id="PYSW02000024">
    <property type="protein sequence ID" value="KAG2382362.1"/>
    <property type="molecule type" value="Genomic_DNA"/>
</dbReference>
<dbReference type="Proteomes" id="UP000816034">
    <property type="component" value="Unassembled WGS sequence"/>
</dbReference>
<dbReference type="RefSeq" id="XP_044548041.1">
    <property type="nucleotide sequence ID" value="XM_044695328.1"/>
</dbReference>
<sequence length="1329" mass="152274">MLSHLPTISVSLQNHDSSSSTRIGSTKSPKSPKSPSSPHHPSSVTSPLLTTSPLNSILSTCKTLSPTTTPSSPKELKNNSSSLPTSSPKLYLQNILNSHHEEDEEEEEEESSWNIHIRGFLHRYIPHRSSFHRDHPHNEGSEPNDTPPSCCHHEYNTESTEIATIKGMDQTIFPVSSIRRVFAFEECSLLVDENDRICIFGNLDDRFEFNCHNLSNRRRNTEKPSSSVTSPPSSYSTTSVTTVNPSNNHYTEQQQQQTKRRKMISIFNKKNTSMTITDSVETPPSTTSTPSTSRFKPSGSLFVSMREDLIDTRPMARNSGPTFQIFKKCSLGNTLKISCIVLKFNSIMETIHEIVLGSKKHFFLLTENGRVYAMGENEDGRLGLGDDIEFVASEPMMVDLYSHKIRKIVASECHTFFLTYDGGIFACGKNLGFNGMYLDLPAANVFTPLRLTQPSISVDKMVGFGESLLFLTQEENALFSYGLNIGGMLATGNNLSIIGCPTRASYFYQHNEIIDDVFAVNGNSIFVTQSNKIYVCGKSVSTEKPLCIFDIGSLEVLEQFSIRKVVDGDGYGNILLFLTNGLDLYSYYYESASERHVFEKVYFNVTDISSYGRNIVFISNTFSLTYCDLTVNINREAMTLMKIFSSDALSDNKIIEWTIRENDLFDNEKDAERPLKLVAKFCNQFQINRKKKHPRRYVSFTDSIDYLDQFIDTKKNETNANSTLKNIWHTIALSFNESESAILRYLIEQLKLELLLEILDVPFYLRQIERDSDMLSFIKKQKKYSLIADTYFTYHKEKGNDHQWDKIFFEQHEEDLLKLLTIAFEYKIQTLSSAIFNYLRWKLQANSHTSPISKIEKLEYASTFNHLQNNFSIWFSLQRKKNIVFKKKKTKPMDHFLATVLMFICQKLMDSLPPLSVKHTGKTYRNFLSLNMDLSPIQVAESLSKIKRLKEDITELLNKKGLVQKVSKKRHLEFQEIMIEYCKGIRFNDLFNSLCEQSHAIHFLIRYCICNCFTEKQKWIIDENKTTSHIANRRAKIHLPKGEVLLRSHHQHADSFVTSAATHLMTLGFMLDNIKEEYHETNRELTTLQPSTTKTYNSTTEDFYGFLEEFSKDRKLQDGTNNMTIIPTKQQEEEEEASLNGKHRNVQDRLEQDTRTMKDFPTAVMTQSLLLTSSTYKDESVVHSSSTMDTTNNSCQHDHFQEESLSNNSHSLSPEYICTSSSLESPNKNVSIDIATIQTRTDSNETNVSTLEKPQSLIMIPSNNNNNKTFNLSPEYYQALEYAQELFFIQNMAIFKVRRMAKAKYPTLSNQELSKMYIELATSHLEKKN</sequence>
<evidence type="ECO:0008006" key="6">
    <source>
        <dbReference type="Google" id="ProtNLM"/>
    </source>
</evidence>
<feature type="compositionally biased region" description="Polar residues" evidence="3">
    <location>
        <begin position="1"/>
        <end position="16"/>
    </location>
</feature>
<dbReference type="SUPFAM" id="SSF50985">
    <property type="entry name" value="RCC1/BLIP-II"/>
    <property type="match status" value="1"/>
</dbReference>
<keyword evidence="1" id="KW-0677">Repeat</keyword>
<dbReference type="InterPro" id="IPR009091">
    <property type="entry name" value="RCC1/BLIP-II"/>
</dbReference>
<name>A0AA88GPZ4_NAELO</name>
<evidence type="ECO:0000256" key="2">
    <source>
        <dbReference type="PROSITE-ProRule" id="PRU00235"/>
    </source>
</evidence>
<dbReference type="GeneID" id="68098019"/>
<evidence type="ECO:0000256" key="3">
    <source>
        <dbReference type="SAM" id="MobiDB-lite"/>
    </source>
</evidence>
<evidence type="ECO:0000313" key="4">
    <source>
        <dbReference type="EMBL" id="KAG2382362.1"/>
    </source>
</evidence>
<feature type="region of interest" description="Disordered" evidence="3">
    <location>
        <begin position="217"/>
        <end position="259"/>
    </location>
</feature>
<feature type="region of interest" description="Disordered" evidence="3">
    <location>
        <begin position="276"/>
        <end position="297"/>
    </location>
</feature>
<feature type="compositionally biased region" description="Low complexity" evidence="3">
    <location>
        <begin position="224"/>
        <end position="257"/>
    </location>
</feature>
<dbReference type="PROSITE" id="PS50012">
    <property type="entry name" value="RCC1_3"/>
    <property type="match status" value="1"/>
</dbReference>
<feature type="compositionally biased region" description="Low complexity" evidence="3">
    <location>
        <begin position="17"/>
        <end position="73"/>
    </location>
</feature>
<protein>
    <recommendedName>
        <fullName evidence="6">Regulator of chromosome condensation domain-containing protein</fullName>
    </recommendedName>
</protein>
<accession>A0AA88GPZ4</accession>
<gene>
    <name evidence="4" type="ORF">C9374_005564</name>
</gene>